<feature type="domain" description="Xylose isomerase-like TIM barrel" evidence="1">
    <location>
        <begin position="24"/>
        <end position="266"/>
    </location>
</feature>
<dbReference type="STRING" id="871651.SAMN05421688_2905"/>
<sequence>MKLAAVTNEVAPLTEAGTLDTILRTAVDHGITIFEARTVEGKRFPLLTGQAWEVLKGAQQKYGITYSAASAGNFIGVQIGSDLIDLHKGALWTMSMDMAEKLSINTLITFAPQRSATADKTEFDQVVELLGEVVDSAAARGIDVQLENLPGTWADTSDGCLALLEAVDRKTFGYVWDTGNLYEAEKQTFEEGFEKLKPYIRNVHLKDGQFIDGKMTWQHYGTGKTNVKGQIEALKSIGYDGTLALEAARIPHVAGDFEASLGYLRTIL</sequence>
<reference evidence="2 3" key="1">
    <citation type="submission" date="2016-10" db="EMBL/GenBank/DDBJ databases">
        <authorList>
            <person name="de Groot N.N."/>
        </authorList>
    </citation>
    <scope>NUCLEOTIDE SEQUENCE [LARGE SCALE GENOMIC DNA]</scope>
    <source>
        <strain evidence="2 3">DSM 29316</strain>
    </source>
</reference>
<proteinExistence type="predicted"/>
<dbReference type="InterPro" id="IPR036237">
    <property type="entry name" value="Xyl_isomerase-like_sf"/>
</dbReference>
<dbReference type="GO" id="GO:0016853">
    <property type="term" value="F:isomerase activity"/>
    <property type="evidence" value="ECO:0007669"/>
    <property type="project" value="UniProtKB-KW"/>
</dbReference>
<name>A0A1I0YF18_9RHOB</name>
<dbReference type="InterPro" id="IPR013022">
    <property type="entry name" value="Xyl_isomerase-like_TIM-brl"/>
</dbReference>
<dbReference type="PANTHER" id="PTHR12110:SF41">
    <property type="entry name" value="INOSOSE DEHYDRATASE"/>
    <property type="match status" value="1"/>
</dbReference>
<dbReference type="PANTHER" id="PTHR12110">
    <property type="entry name" value="HYDROXYPYRUVATE ISOMERASE"/>
    <property type="match status" value="1"/>
</dbReference>
<dbReference type="Pfam" id="PF01261">
    <property type="entry name" value="AP_endonuc_2"/>
    <property type="match status" value="1"/>
</dbReference>
<dbReference type="EMBL" id="FOJU01000005">
    <property type="protein sequence ID" value="SFB10773.1"/>
    <property type="molecule type" value="Genomic_DNA"/>
</dbReference>
<dbReference type="SUPFAM" id="SSF51658">
    <property type="entry name" value="Xylose isomerase-like"/>
    <property type="match status" value="1"/>
</dbReference>
<protein>
    <submittedName>
        <fullName evidence="2">Sugar phosphate isomerase/epimerase</fullName>
    </submittedName>
</protein>
<dbReference type="Proteomes" id="UP000198796">
    <property type="component" value="Unassembled WGS sequence"/>
</dbReference>
<keyword evidence="3" id="KW-1185">Reference proteome</keyword>
<dbReference type="AlphaFoldDB" id="A0A1I0YF18"/>
<evidence type="ECO:0000259" key="1">
    <source>
        <dbReference type="Pfam" id="PF01261"/>
    </source>
</evidence>
<dbReference type="Gene3D" id="3.20.20.150">
    <property type="entry name" value="Divalent-metal-dependent TIM barrel enzymes"/>
    <property type="match status" value="1"/>
</dbReference>
<dbReference type="InterPro" id="IPR050312">
    <property type="entry name" value="IolE/XylAMocC-like"/>
</dbReference>
<evidence type="ECO:0000313" key="3">
    <source>
        <dbReference type="Proteomes" id="UP000198796"/>
    </source>
</evidence>
<dbReference type="OrthoDB" id="9779184at2"/>
<accession>A0A1I0YF18</accession>
<organism evidence="2 3">
    <name type="scientific">Poseidonocella pacifica</name>
    <dbReference type="NCBI Taxonomy" id="871651"/>
    <lineage>
        <taxon>Bacteria</taxon>
        <taxon>Pseudomonadati</taxon>
        <taxon>Pseudomonadota</taxon>
        <taxon>Alphaproteobacteria</taxon>
        <taxon>Rhodobacterales</taxon>
        <taxon>Roseobacteraceae</taxon>
        <taxon>Poseidonocella</taxon>
    </lineage>
</organism>
<dbReference type="RefSeq" id="WP_092066163.1">
    <property type="nucleotide sequence ID" value="NZ_FOJU01000005.1"/>
</dbReference>
<gene>
    <name evidence="2" type="ORF">SAMN05421688_2905</name>
</gene>
<keyword evidence="2" id="KW-0413">Isomerase</keyword>
<evidence type="ECO:0000313" key="2">
    <source>
        <dbReference type="EMBL" id="SFB10773.1"/>
    </source>
</evidence>